<evidence type="ECO:0000313" key="2">
    <source>
        <dbReference type="EMBL" id="KAF4442841.1"/>
    </source>
</evidence>
<name>A0A8H4K3E7_9HYPO</name>
<sequence length="265" mass="27864">MPTATEYFGITATNLGPLTTTYTPPAACVTATTDHLVYGLKNSLGYAFGVPKCGLDPYGECLPSGSAIDVIASNYKSRKSGQGTDPYHPPGLYCPHGWTTAGVLAHGDKTGSEVRSGVFTSTTRYNLTEPMASYSDACYHQVPNSAIVTVHTVEGERVSDKNGIISERPYTDFTESTVAMTEKWADPTMIASMVLARQLPVVELVYKAEDVEAAKNDSKSKDDKSDGKSEGSGNAASALSRIGGVAPVVAVVAGLLTGAGLLMPW</sequence>
<feature type="compositionally biased region" description="Basic and acidic residues" evidence="1">
    <location>
        <begin position="213"/>
        <end position="229"/>
    </location>
</feature>
<keyword evidence="3" id="KW-1185">Reference proteome</keyword>
<dbReference type="OrthoDB" id="5429716at2759"/>
<dbReference type="EMBL" id="JAADJG010000585">
    <property type="protein sequence ID" value="KAF4442841.1"/>
    <property type="molecule type" value="Genomic_DNA"/>
</dbReference>
<evidence type="ECO:0000256" key="1">
    <source>
        <dbReference type="SAM" id="MobiDB-lite"/>
    </source>
</evidence>
<gene>
    <name evidence="2" type="ORF">F53441_11631</name>
</gene>
<comment type="caution">
    <text evidence="2">The sequence shown here is derived from an EMBL/GenBank/DDBJ whole genome shotgun (WGS) entry which is preliminary data.</text>
</comment>
<dbReference type="Proteomes" id="UP000605986">
    <property type="component" value="Unassembled WGS sequence"/>
</dbReference>
<organism evidence="2 3">
    <name type="scientific">Fusarium austroafricanum</name>
    <dbReference type="NCBI Taxonomy" id="2364996"/>
    <lineage>
        <taxon>Eukaryota</taxon>
        <taxon>Fungi</taxon>
        <taxon>Dikarya</taxon>
        <taxon>Ascomycota</taxon>
        <taxon>Pezizomycotina</taxon>
        <taxon>Sordariomycetes</taxon>
        <taxon>Hypocreomycetidae</taxon>
        <taxon>Hypocreales</taxon>
        <taxon>Nectriaceae</taxon>
        <taxon>Fusarium</taxon>
        <taxon>Fusarium concolor species complex</taxon>
    </lineage>
</organism>
<feature type="region of interest" description="Disordered" evidence="1">
    <location>
        <begin position="213"/>
        <end position="236"/>
    </location>
</feature>
<dbReference type="AlphaFoldDB" id="A0A8H4K3E7"/>
<proteinExistence type="predicted"/>
<evidence type="ECO:0000313" key="3">
    <source>
        <dbReference type="Proteomes" id="UP000605986"/>
    </source>
</evidence>
<protein>
    <submittedName>
        <fullName evidence="2">Uncharacterized protein</fullName>
    </submittedName>
</protein>
<accession>A0A8H4K3E7</accession>
<reference evidence="2" key="1">
    <citation type="submission" date="2020-01" db="EMBL/GenBank/DDBJ databases">
        <title>Identification and distribution of gene clusters putatively required for synthesis of sphingolipid metabolism inhibitors in phylogenetically diverse species of the filamentous fungus Fusarium.</title>
        <authorList>
            <person name="Kim H.-S."/>
            <person name="Busman M."/>
            <person name="Brown D.W."/>
            <person name="Divon H."/>
            <person name="Uhlig S."/>
            <person name="Proctor R.H."/>
        </authorList>
    </citation>
    <scope>NUCLEOTIDE SEQUENCE</scope>
    <source>
        <strain evidence="2">NRRL 53441</strain>
    </source>
</reference>